<proteinExistence type="predicted"/>
<dbReference type="GO" id="GO:0008483">
    <property type="term" value="F:transaminase activity"/>
    <property type="evidence" value="ECO:0007669"/>
    <property type="project" value="UniProtKB-KW"/>
</dbReference>
<dbReference type="PROSITE" id="PS00600">
    <property type="entry name" value="AA_TRANSFER_CLASS_3"/>
    <property type="match status" value="1"/>
</dbReference>
<dbReference type="EC" id="2.6.1.111" evidence="3"/>
<dbReference type="Gene3D" id="3.40.640.10">
    <property type="entry name" value="Type I PLP-dependent aspartate aminotransferase-like (Major domain)"/>
    <property type="match status" value="1"/>
</dbReference>
<dbReference type="SUPFAM" id="SSF53383">
    <property type="entry name" value="PLP-dependent transferases"/>
    <property type="match status" value="1"/>
</dbReference>
<dbReference type="InterPro" id="IPR015421">
    <property type="entry name" value="PyrdxlP-dep_Trfase_major"/>
</dbReference>
<comment type="cofactor">
    <cofactor evidence="1">
        <name>pyridoxal 5'-phosphate</name>
        <dbReference type="ChEBI" id="CHEBI:597326"/>
    </cofactor>
</comment>
<dbReference type="InterPro" id="IPR015424">
    <property type="entry name" value="PyrdxlP-dep_Trfase"/>
</dbReference>
<dbReference type="PANTHER" id="PTHR43713">
    <property type="entry name" value="GLUTAMATE-1-SEMIALDEHYDE 2,1-AMINOMUTASE"/>
    <property type="match status" value="1"/>
</dbReference>
<evidence type="ECO:0000313" key="3">
    <source>
        <dbReference type="EMBL" id="MPM85362.1"/>
    </source>
</evidence>
<dbReference type="AlphaFoldDB" id="A0A645D9R6"/>
<reference evidence="3" key="1">
    <citation type="submission" date="2019-08" db="EMBL/GenBank/DDBJ databases">
        <authorList>
            <person name="Kucharzyk K."/>
            <person name="Murdoch R.W."/>
            <person name="Higgins S."/>
            <person name="Loffler F."/>
        </authorList>
    </citation>
    <scope>NUCLEOTIDE SEQUENCE</scope>
</reference>
<evidence type="ECO:0000256" key="2">
    <source>
        <dbReference type="ARBA" id="ARBA00022898"/>
    </source>
</evidence>
<evidence type="ECO:0000256" key="1">
    <source>
        <dbReference type="ARBA" id="ARBA00001933"/>
    </source>
</evidence>
<name>A0A645D9R6_9ZZZZ</name>
<dbReference type="InterPro" id="IPR049704">
    <property type="entry name" value="Aminotrans_3_PPA_site"/>
</dbReference>
<keyword evidence="3" id="KW-0032">Aminotransferase</keyword>
<dbReference type="PANTHER" id="PTHR43713:SF3">
    <property type="entry name" value="GLUTAMATE-1-SEMIALDEHYDE 2,1-AMINOMUTASE 1, CHLOROPLASTIC-RELATED"/>
    <property type="match status" value="1"/>
</dbReference>
<dbReference type="Gene3D" id="3.90.1150.10">
    <property type="entry name" value="Aspartate Aminotransferase, domain 1"/>
    <property type="match status" value="1"/>
</dbReference>
<keyword evidence="3" id="KW-0808">Transferase</keyword>
<dbReference type="InterPro" id="IPR015422">
    <property type="entry name" value="PyrdxlP-dep_Trfase_small"/>
</dbReference>
<dbReference type="GO" id="GO:0030170">
    <property type="term" value="F:pyridoxal phosphate binding"/>
    <property type="evidence" value="ECO:0007669"/>
    <property type="project" value="InterPro"/>
</dbReference>
<dbReference type="InterPro" id="IPR005814">
    <property type="entry name" value="Aminotrans_3"/>
</dbReference>
<keyword evidence="2" id="KW-0663">Pyridoxal phosphate</keyword>
<comment type="caution">
    <text evidence="3">The sequence shown here is derived from an EMBL/GenBank/DDBJ whole genome shotgun (WGS) entry which is preliminary data.</text>
</comment>
<organism evidence="3">
    <name type="scientific">bioreactor metagenome</name>
    <dbReference type="NCBI Taxonomy" id="1076179"/>
    <lineage>
        <taxon>unclassified sequences</taxon>
        <taxon>metagenomes</taxon>
        <taxon>ecological metagenomes</taxon>
    </lineage>
</organism>
<gene>
    <name evidence="3" type="primary">kat_4</name>
    <name evidence="3" type="ORF">SDC9_132441</name>
</gene>
<accession>A0A645D9R6</accession>
<dbReference type="Pfam" id="PF00202">
    <property type="entry name" value="Aminotran_3"/>
    <property type="match status" value="1"/>
</dbReference>
<dbReference type="EMBL" id="VSSQ01033692">
    <property type="protein sequence ID" value="MPM85362.1"/>
    <property type="molecule type" value="Genomic_DNA"/>
</dbReference>
<sequence>MVAADYRTPDAGRHFYPLLRQTADRCGAALIFDEIVTGFRFALGGMQEYCKITPDMAVFAKGIANGMPLSVYCGKARWMDGFDRAIVSSTYGGETLSLAAAKATIRVYREEPVIEHLWKMGRLMWGSLGELFRRYGLPATIPGDFPVGFFQFSGDGAAELRARFLRGVCRHGVTLYNGGYVNYSHRESDIQEALDRIEAAIREL</sequence>
<protein>
    <submittedName>
        <fullName evidence="3">3-aminobutyryl-CoA aminotransferase</fullName>
        <ecNumber evidence="3">2.6.1.111</ecNumber>
    </submittedName>
</protein>